<gene>
    <name evidence="6" type="ORF">HYPDE_31608</name>
</gene>
<organism evidence="6 7">
    <name type="scientific">Hyphomicrobium denitrificans 1NES1</name>
    <dbReference type="NCBI Taxonomy" id="670307"/>
    <lineage>
        <taxon>Bacteria</taxon>
        <taxon>Pseudomonadati</taxon>
        <taxon>Pseudomonadota</taxon>
        <taxon>Alphaproteobacteria</taxon>
        <taxon>Hyphomicrobiales</taxon>
        <taxon>Hyphomicrobiaceae</taxon>
        <taxon>Hyphomicrobium</taxon>
    </lineage>
</organism>
<dbReference type="AlphaFoldDB" id="N0BBW9"/>
<sequence>MNDQRGTLDHDPPRMRRSQGQIIVARALWYTKPGQAELRTERLAPPAPGEARIATEYSAISRGTERLIAHGEVPQSEWTRMRAPLQAGAFSFPIKYGYSAAGIVTVGPDKLIGRRVFALHPHQDHFQVTEDHLLPIPDAVPSRRAVLAANMETALNAHWDAGTSLGDRVLVVGAGMVGLLVAYLAQRIAGTDVTITDINPARASYAAALGLTFTDTPRNAPHDNLIVFHTSATGGGFDTAIEACAFEGRVIELSWYGTHPVTVNLGGAFHARRLQIISSQVGHVAPSHRSQLKHRERLERALALLDDPALDVLVSASIPFTELPKSLPDIWSSSALPPIVCY</sequence>
<keyword evidence="4" id="KW-0862">Zinc</keyword>
<dbReference type="SUPFAM" id="SSF50129">
    <property type="entry name" value="GroES-like"/>
    <property type="match status" value="1"/>
</dbReference>
<dbReference type="InterPro" id="IPR036291">
    <property type="entry name" value="NAD(P)-bd_dom_sf"/>
</dbReference>
<dbReference type="STRING" id="670307.HYPDE_31608"/>
<comment type="similarity">
    <text evidence="2">Belongs to the zinc-containing alcohol dehydrogenase family.</text>
</comment>
<accession>N0BBW9</accession>
<dbReference type="OrthoDB" id="9806940at2"/>
<dbReference type="PANTHER" id="PTHR43350">
    <property type="entry name" value="NAD-DEPENDENT ALCOHOL DEHYDROGENASE"/>
    <property type="match status" value="1"/>
</dbReference>
<keyword evidence="3" id="KW-0479">Metal-binding</keyword>
<evidence type="ECO:0000256" key="5">
    <source>
        <dbReference type="ARBA" id="ARBA00023002"/>
    </source>
</evidence>
<comment type="cofactor">
    <cofactor evidence="1">
        <name>Zn(2+)</name>
        <dbReference type="ChEBI" id="CHEBI:29105"/>
    </cofactor>
</comment>
<dbReference type="RefSeq" id="WP_015598027.1">
    <property type="nucleotide sequence ID" value="NC_021172.1"/>
</dbReference>
<dbReference type="Gene3D" id="3.40.50.720">
    <property type="entry name" value="NAD(P)-binding Rossmann-like Domain"/>
    <property type="match status" value="1"/>
</dbReference>
<dbReference type="GO" id="GO:0046872">
    <property type="term" value="F:metal ion binding"/>
    <property type="evidence" value="ECO:0007669"/>
    <property type="project" value="UniProtKB-KW"/>
</dbReference>
<dbReference type="Proteomes" id="UP000005952">
    <property type="component" value="Chromosome"/>
</dbReference>
<evidence type="ECO:0000256" key="2">
    <source>
        <dbReference type="ARBA" id="ARBA00008072"/>
    </source>
</evidence>
<reference evidence="6 7" key="1">
    <citation type="journal article" date="2013" name="Genome Announc.">
        <title>Genome sequences for three denitrifying bacterial strains isolated from a uranium- and nitrate-contaminated subsurface environment.</title>
        <authorList>
            <person name="Venkatramanan R."/>
            <person name="Prakash O."/>
            <person name="Woyke T."/>
            <person name="Chain P."/>
            <person name="Goodwin L.A."/>
            <person name="Watson D."/>
            <person name="Brooks S."/>
            <person name="Kostka J.E."/>
            <person name="Green S.J."/>
        </authorList>
    </citation>
    <scope>NUCLEOTIDE SEQUENCE [LARGE SCALE GENOMIC DNA]</scope>
    <source>
        <strain evidence="6 7">1NES1</strain>
    </source>
</reference>
<dbReference type="HOGENOM" id="CLU_026673_9_0_5"/>
<dbReference type="GO" id="GO:0016491">
    <property type="term" value="F:oxidoreductase activity"/>
    <property type="evidence" value="ECO:0007669"/>
    <property type="project" value="UniProtKB-KW"/>
</dbReference>
<evidence type="ECO:0000256" key="4">
    <source>
        <dbReference type="ARBA" id="ARBA00022833"/>
    </source>
</evidence>
<dbReference type="Gene3D" id="3.90.180.10">
    <property type="entry name" value="Medium-chain alcohol dehydrogenases, catalytic domain"/>
    <property type="match status" value="2"/>
</dbReference>
<evidence type="ECO:0000256" key="1">
    <source>
        <dbReference type="ARBA" id="ARBA00001947"/>
    </source>
</evidence>
<keyword evidence="7" id="KW-1185">Reference proteome</keyword>
<dbReference type="SUPFAM" id="SSF51735">
    <property type="entry name" value="NAD(P)-binding Rossmann-fold domains"/>
    <property type="match status" value="1"/>
</dbReference>
<evidence type="ECO:0000313" key="6">
    <source>
        <dbReference type="EMBL" id="AGK57996.1"/>
    </source>
</evidence>
<protein>
    <submittedName>
        <fullName evidence="6">Alcohol dehydrogenase zinc-binding domain-containing protein</fullName>
    </submittedName>
</protein>
<dbReference type="PANTHER" id="PTHR43350:SF19">
    <property type="entry name" value="D-GULOSIDE 3-DEHYDROGENASE"/>
    <property type="match status" value="1"/>
</dbReference>
<proteinExistence type="inferred from homology"/>
<evidence type="ECO:0000313" key="7">
    <source>
        <dbReference type="Proteomes" id="UP000005952"/>
    </source>
</evidence>
<dbReference type="InterPro" id="IPR011032">
    <property type="entry name" value="GroES-like_sf"/>
</dbReference>
<dbReference type="CDD" id="cd08255">
    <property type="entry name" value="2-desacetyl-2-hydroxyethyl_bacteriochlorophyllide_like"/>
    <property type="match status" value="1"/>
</dbReference>
<dbReference type="EMBL" id="CP005587">
    <property type="protein sequence ID" value="AGK57996.1"/>
    <property type="molecule type" value="Genomic_DNA"/>
</dbReference>
<keyword evidence="5" id="KW-0560">Oxidoreductase</keyword>
<name>N0BBW9_9HYPH</name>
<dbReference type="eggNOG" id="COG1063">
    <property type="taxonomic scope" value="Bacteria"/>
</dbReference>
<dbReference type="KEGG" id="hdt:HYPDE_31608"/>
<evidence type="ECO:0000256" key="3">
    <source>
        <dbReference type="ARBA" id="ARBA00022723"/>
    </source>
</evidence>